<evidence type="ECO:0008006" key="9">
    <source>
        <dbReference type="Google" id="ProtNLM"/>
    </source>
</evidence>
<dbReference type="GO" id="GO:0005730">
    <property type="term" value="C:nucleolus"/>
    <property type="evidence" value="ECO:0007669"/>
    <property type="project" value="UniProtKB-SubCell"/>
</dbReference>
<evidence type="ECO:0000256" key="2">
    <source>
        <dbReference type="ARBA" id="ARBA00009430"/>
    </source>
</evidence>
<evidence type="ECO:0000256" key="6">
    <source>
        <dbReference type="SAM" id="MobiDB-lite"/>
    </source>
</evidence>
<dbReference type="PANTHER" id="PTHR14440">
    <property type="entry name" value="DNA-DIRECTED RNA POLYMERASE I SUBUNIT RPA49"/>
    <property type="match status" value="1"/>
</dbReference>
<proteinExistence type="inferred from homology"/>
<evidence type="ECO:0000256" key="4">
    <source>
        <dbReference type="ARBA" id="ARBA00023163"/>
    </source>
</evidence>
<comment type="caution">
    <text evidence="7">The sequence shown here is derived from an EMBL/GenBank/DDBJ whole genome shotgun (WGS) entry which is preliminary data.</text>
</comment>
<sequence>MKRKRESSLPENIAVEPAGRGIASAAGPYAAFFASGFRPNCGLPCSWEVHSSGDRQLLVARTDGVDFVGDSAWPATLGPPTCSYALGVLDKRAGVLRLAPAGGSGLVRLEPRVRGYEYGASPSVAPAPALDREGRVEQNRRLVDAFGSTRRRKQLAVKEAAAVRPDAVGGAEAVTALLAAANERAVAGGQTKEEVFSLAAEHRAIPPHHRHATAAADAYRLDELLPAAAWAALEGDVAELQRAVDDDLFCEDLRASGLWPALVLDRLPRLPRGSEGAARLRALAALGALLQLHQGPPVAREDGATGGLTVAAAKRRLPEKVLRPLLERFFSRHEAEAGGLQWSRSREQGRVLLLHVLIVALLADSGEMGAGQFDRVREALKIAPAELATMYREMGCVCTAAVGTASPMRQFRVVLLPAAAAAGEQGPKRLRDYFPKPKAPTLQRGRR</sequence>
<gene>
    <name evidence="7" type="ORF">WJX81_003693</name>
</gene>
<feature type="compositionally biased region" description="Basic and acidic residues" evidence="6">
    <location>
        <begin position="426"/>
        <end position="435"/>
    </location>
</feature>
<dbReference type="AlphaFoldDB" id="A0AAW1RMS0"/>
<dbReference type="Proteomes" id="UP001445335">
    <property type="component" value="Unassembled WGS sequence"/>
</dbReference>
<name>A0AAW1RMS0_9CHLO</name>
<organism evidence="7 8">
    <name type="scientific">Elliptochloris bilobata</name>
    <dbReference type="NCBI Taxonomy" id="381761"/>
    <lineage>
        <taxon>Eukaryota</taxon>
        <taxon>Viridiplantae</taxon>
        <taxon>Chlorophyta</taxon>
        <taxon>core chlorophytes</taxon>
        <taxon>Trebouxiophyceae</taxon>
        <taxon>Trebouxiophyceae incertae sedis</taxon>
        <taxon>Elliptochloris clade</taxon>
        <taxon>Elliptochloris</taxon>
    </lineage>
</organism>
<keyword evidence="3" id="KW-0240">DNA-directed RNA polymerase</keyword>
<evidence type="ECO:0000256" key="5">
    <source>
        <dbReference type="ARBA" id="ARBA00023242"/>
    </source>
</evidence>
<feature type="region of interest" description="Disordered" evidence="6">
    <location>
        <begin position="425"/>
        <end position="447"/>
    </location>
</feature>
<comment type="similarity">
    <text evidence="2">Belongs to the eukaryotic RPA49/POLR1E RNA polymerase subunit family.</text>
</comment>
<keyword evidence="8" id="KW-1185">Reference proteome</keyword>
<comment type="subcellular location">
    <subcellularLocation>
        <location evidence="1">Nucleus</location>
        <location evidence="1">Nucleolus</location>
    </subcellularLocation>
</comment>
<dbReference type="Pfam" id="PF06870">
    <property type="entry name" value="RNA_pol_I_A49"/>
    <property type="match status" value="1"/>
</dbReference>
<dbReference type="InterPro" id="IPR009668">
    <property type="entry name" value="RNA_pol-assoc_fac_A49-like"/>
</dbReference>
<accession>A0AAW1RMS0</accession>
<keyword evidence="4" id="KW-0804">Transcription</keyword>
<reference evidence="7 8" key="1">
    <citation type="journal article" date="2024" name="Nat. Commun.">
        <title>Phylogenomics reveals the evolutionary origins of lichenization in chlorophyte algae.</title>
        <authorList>
            <person name="Puginier C."/>
            <person name="Libourel C."/>
            <person name="Otte J."/>
            <person name="Skaloud P."/>
            <person name="Haon M."/>
            <person name="Grisel S."/>
            <person name="Petersen M."/>
            <person name="Berrin J.G."/>
            <person name="Delaux P.M."/>
            <person name="Dal Grande F."/>
            <person name="Keller J."/>
        </authorList>
    </citation>
    <scope>NUCLEOTIDE SEQUENCE [LARGE SCALE GENOMIC DNA]</scope>
    <source>
        <strain evidence="7 8">SAG 245.80</strain>
    </source>
</reference>
<evidence type="ECO:0000256" key="1">
    <source>
        <dbReference type="ARBA" id="ARBA00004604"/>
    </source>
</evidence>
<protein>
    <recommendedName>
        <fullName evidence="9">DNA-directed RNA polymerase I subunit rpa49</fullName>
    </recommendedName>
</protein>
<keyword evidence="5" id="KW-0539">Nucleus</keyword>
<dbReference type="GO" id="GO:0000428">
    <property type="term" value="C:DNA-directed RNA polymerase complex"/>
    <property type="evidence" value="ECO:0007669"/>
    <property type="project" value="UniProtKB-KW"/>
</dbReference>
<dbReference type="GO" id="GO:0003677">
    <property type="term" value="F:DNA binding"/>
    <property type="evidence" value="ECO:0007669"/>
    <property type="project" value="InterPro"/>
</dbReference>
<dbReference type="EMBL" id="JALJOU010000031">
    <property type="protein sequence ID" value="KAK9834850.1"/>
    <property type="molecule type" value="Genomic_DNA"/>
</dbReference>
<evidence type="ECO:0000256" key="3">
    <source>
        <dbReference type="ARBA" id="ARBA00022478"/>
    </source>
</evidence>
<evidence type="ECO:0000313" key="8">
    <source>
        <dbReference type="Proteomes" id="UP001445335"/>
    </source>
</evidence>
<dbReference type="GO" id="GO:0006351">
    <property type="term" value="P:DNA-templated transcription"/>
    <property type="evidence" value="ECO:0007669"/>
    <property type="project" value="InterPro"/>
</dbReference>
<evidence type="ECO:0000313" key="7">
    <source>
        <dbReference type="EMBL" id="KAK9834850.1"/>
    </source>
</evidence>